<dbReference type="InterPro" id="IPR012223">
    <property type="entry name" value="TEII"/>
</dbReference>
<dbReference type="InterPro" id="IPR001031">
    <property type="entry name" value="Thioesterase"/>
</dbReference>
<evidence type="ECO:0000259" key="2">
    <source>
        <dbReference type="Pfam" id="PF00975"/>
    </source>
</evidence>
<name>A0A2S8S5K6_9RHOB</name>
<dbReference type="GO" id="GO:0008610">
    <property type="term" value="P:lipid biosynthetic process"/>
    <property type="evidence" value="ECO:0007669"/>
    <property type="project" value="TreeGrafter"/>
</dbReference>
<dbReference type="EMBL" id="PVEP01000006">
    <property type="protein sequence ID" value="PQV56054.1"/>
    <property type="molecule type" value="Genomic_DNA"/>
</dbReference>
<evidence type="ECO:0000313" key="4">
    <source>
        <dbReference type="Proteomes" id="UP000238338"/>
    </source>
</evidence>
<dbReference type="Gene3D" id="3.40.50.1820">
    <property type="entry name" value="alpha/beta hydrolase"/>
    <property type="match status" value="1"/>
</dbReference>
<evidence type="ECO:0000256" key="1">
    <source>
        <dbReference type="ARBA" id="ARBA00007169"/>
    </source>
</evidence>
<gene>
    <name evidence="3" type="ORF">LX70_02939</name>
</gene>
<keyword evidence="4" id="KW-1185">Reference proteome</keyword>
<dbReference type="PANTHER" id="PTHR11487:SF0">
    <property type="entry name" value="S-ACYL FATTY ACID SYNTHASE THIOESTERASE, MEDIUM CHAIN"/>
    <property type="match status" value="1"/>
</dbReference>
<feature type="domain" description="Thioesterase" evidence="2">
    <location>
        <begin position="38"/>
        <end position="249"/>
    </location>
</feature>
<reference evidence="3 4" key="1">
    <citation type="submission" date="2018-02" db="EMBL/GenBank/DDBJ databases">
        <title>Genomic Encyclopedia of Archaeal and Bacterial Type Strains, Phase II (KMG-II): from individual species to whole genera.</title>
        <authorList>
            <person name="Goeker M."/>
        </authorList>
    </citation>
    <scope>NUCLEOTIDE SEQUENCE [LARGE SCALE GENOMIC DNA]</scope>
    <source>
        <strain evidence="3 4">DSM 18921</strain>
    </source>
</reference>
<dbReference type="OrthoDB" id="8480037at2"/>
<comment type="caution">
    <text evidence="3">The sequence shown here is derived from an EMBL/GenBank/DDBJ whole genome shotgun (WGS) entry which is preliminary data.</text>
</comment>
<comment type="similarity">
    <text evidence="1">Belongs to the thioesterase family.</text>
</comment>
<protein>
    <submittedName>
        <fullName evidence="3">Surfactin synthase thioesterase subunit</fullName>
    </submittedName>
</protein>
<evidence type="ECO:0000313" key="3">
    <source>
        <dbReference type="EMBL" id="PQV56054.1"/>
    </source>
</evidence>
<dbReference type="AlphaFoldDB" id="A0A2S8S5K6"/>
<dbReference type="Pfam" id="PF00975">
    <property type="entry name" value="Thioesterase"/>
    <property type="match status" value="1"/>
</dbReference>
<accession>A0A2S8S5K6</accession>
<organism evidence="3 4">
    <name type="scientific">Albidovulum denitrificans</name>
    <dbReference type="NCBI Taxonomy" id="404881"/>
    <lineage>
        <taxon>Bacteria</taxon>
        <taxon>Pseudomonadati</taxon>
        <taxon>Pseudomonadota</taxon>
        <taxon>Alphaproteobacteria</taxon>
        <taxon>Rhodobacterales</taxon>
        <taxon>Paracoccaceae</taxon>
        <taxon>Albidovulum</taxon>
    </lineage>
</organism>
<dbReference type="PANTHER" id="PTHR11487">
    <property type="entry name" value="THIOESTERASE"/>
    <property type="match status" value="1"/>
</dbReference>
<dbReference type="Proteomes" id="UP000238338">
    <property type="component" value="Unassembled WGS sequence"/>
</dbReference>
<sequence length="266" mass="28407">MFDTAPQSTAAAPIWRPARALGASPLQTLSAAPGAATRVVCFAGAGTSASFFKPWRDLGGPAVAVAAYQPRGRDSRWHEPRAGLSATVAEATAALIESAVEERLVLVGHSYGALVAYEVAQALRGTAVRVDHLVVMARPAPFMAPHTHLVADMPDAELVATLRAIGLEDKGILSHPGLAHLFLDTLRHDLRENHDYVHLHARPLDCPITAFSGARDPIATPLSMANWAACTSAAFRHLRMPGAHFFPVAMPHRMVRLFSGLLEGKT</sequence>
<dbReference type="SUPFAM" id="SSF53474">
    <property type="entry name" value="alpha/beta-Hydrolases"/>
    <property type="match status" value="1"/>
</dbReference>
<dbReference type="RefSeq" id="WP_105515510.1">
    <property type="nucleotide sequence ID" value="NZ_PVEP01000006.1"/>
</dbReference>
<dbReference type="InterPro" id="IPR029058">
    <property type="entry name" value="AB_hydrolase_fold"/>
</dbReference>
<proteinExistence type="inferred from homology"/>